<name>A0A345AWB4_9CAUD</name>
<dbReference type="EMBL" id="MH512890">
    <property type="protein sequence ID" value="AXF41197.1"/>
    <property type="molecule type" value="Genomic_DNA"/>
</dbReference>
<protein>
    <submittedName>
        <fullName evidence="1">Uncharacterized protein</fullName>
    </submittedName>
</protein>
<dbReference type="RefSeq" id="YP_009806318.1">
    <property type="nucleotide sequence ID" value="NC_048015.1"/>
</dbReference>
<dbReference type="GeneID" id="54997176"/>
<evidence type="ECO:0000313" key="1">
    <source>
        <dbReference type="EMBL" id="AXF41197.1"/>
    </source>
</evidence>
<sequence>MSTNARIALKLSDKTFVSVYHHWDGYPEWLGVVLTEQYNKLESVIELLSGGDMSSCWSDNEYDFEKKEFVKRDPKPTYYSERGESAPPRIAHSITEFLDHCDQCGGEFGYVYDKGEWFAYETTDRTLVDIPQEIEE</sequence>
<accession>A0A345AWB4</accession>
<gene>
    <name evidence="1" type="primary">ORF_61</name>
    <name evidence="1" type="ORF">S-TIM4_ORF_61</name>
</gene>
<evidence type="ECO:0000313" key="2">
    <source>
        <dbReference type="Proteomes" id="UP000257501"/>
    </source>
</evidence>
<dbReference type="KEGG" id="vg:54997176"/>
<dbReference type="Proteomes" id="UP000257501">
    <property type="component" value="Segment"/>
</dbReference>
<reference evidence="1 2" key="1">
    <citation type="journal article" date="2011" name="Nature">
        <title>Genomic island variability facilitates Prochlorococcus-virus coexistence.</title>
        <authorList>
            <person name="Avrani S."/>
            <person name="Wurtzel O."/>
            <person name="Sharon I."/>
            <person name="Sorek R."/>
            <person name="Lindell D."/>
        </authorList>
    </citation>
    <scope>NUCLEOTIDE SEQUENCE [LARGE SCALE GENOMIC DNA]</scope>
</reference>
<proteinExistence type="predicted"/>
<organism evidence="1 2">
    <name type="scientific">Cyanophage S-TIM4</name>
    <dbReference type="NCBI Taxonomy" id="1048189"/>
    <lineage>
        <taxon>Viruses</taxon>
        <taxon>Duplodnaviria</taxon>
        <taxon>Heunggongvirae</taxon>
        <taxon>Uroviricota</taxon>
        <taxon>Caudoviricetes</taxon>
        <taxon>Pantevenvirales</taxon>
        <taxon>Kyanoviridae</taxon>
        <taxon>Thaumasvirus</taxon>
        <taxon>Thaumasvirus stim4</taxon>
    </lineage>
</organism>
<keyword evidence="2" id="KW-1185">Reference proteome</keyword>